<feature type="compositionally biased region" description="Basic residues" evidence="1">
    <location>
        <begin position="501"/>
        <end position="520"/>
    </location>
</feature>
<sequence length="1579" mass="180497">MEVSDSEEELAVNYKEISVEQVKKLLARSHVADSEEFARRLESSLGAPVGYLSDNVSKSRSESPGAFLEDHEAVNLVEDEHNLQAYINRLRSGRTLRRRNFASTHPYLSDQAYYLGLADVNYLNELYEENDHDIEAIVKLLNYNYMALKRRYPKDDKYKQKTFFAIIGKQSKCTGNEDSDAQKIGEQVAENSQASCSPNNGLIESFSSQSRPLEYEYDSDSESESTIVRTRTMVISDTSDLELDVASVNGFSEGDESGNNSSNIGDVVIIGDDDDGGGGSDDELYVRVGGRYRKEKSALRGVLPESAKHLPLYHQQSKGKTHTQVSKPRPDKRKGLAVKKTISRYRSKPIQMLDFVDDTEIELESEGGRYPDMLYQDEVPHIVVEELSFSDSHSPSEADTSDTESLFAADDLFANEYGFDGVVDGEAQEDDRVDHMLSHQPRKKPTTSASREHRRADTSELKMLSSPAPTIRRDYTTRKASVQEILRGTASSASRQSTTTKRSRSTTTKRSRSTTTKRSRSTTNNRSTTRNRPKHAANSVSSFFANARSSGGQDIYKALSSRRFRETQSKPRAKRAEASSRLTNVGFFRKSGAFKIMGRDPRSSTVVFEAEVANVANHPMTPVAGRSASTFPTWNIETGGTGSLQPRFDQGCIVNDMRLRELKNSNSGKQFHSFKEPVLLKLQGKDLTLTMLDVSRSSELIQQAFLFWAKGNRVVVLQSSDFYQTLKGFISWYLISQHPPSTQEWSLVDRLIYNMQRAATEQDFFYLPYLVLLHYVMSITAEINGGGFHDSSCSYSLPQIGTWYWTKLFTIFSQERYERMNYAAGNTSLYSESFYVMCTVLDLQGLWCKTLEGAIEACTSEHYDQMLEVTFRVCASFRKNVLNWQPLSKALERIQDWDGRDSRMLRRYLEIVIYMNQRRDWPLEEKTILQIYSNFSSRKFANYPNENGSLEKFDSFDGAFEMGHRSTCFDGFLHILRLYISRQQKVSQIKRLVIKLFASAESNYNNTAHSRSMFTNRFKLILLLCEMTSIDLRTQIDSMVFAVANVDDFQFLQTVINGIFVATEITLFKKMKVPWSALEFMIKKIQSMFYAKHGARKLWRHSMKRLTHVVDSCKDVESVLFFLPLVEFLDSPIAECNEDVAKLCCKLVRPLVASKAVVASDPVSINVVKSACRSALESLSQKMSRHLGGKNLSEATCIECGVELFVKTSYLVDSNWDKLLMQTVYYLGNQATRDHFEFYFYTQVMQFDPLRNHEERIVRAILRNLLNTSLQVSPYLSKLLSTLNKNWSWFKVNKFLLQQGTRASLLMEILKSCEKRFSVGVMTSILLQILQTIHHSLRQNESVPWFKDLCREIVLEVSKLGLAGKEIAPVTRDVIIRLDMEDSELQKLHQSGLTFEEKVVMARSELSEQDRPDGPFCGSSDLAILCSLMRGYVTRTDDAKPWRPMYLCLRAFSVNCFSTHGVDYRDDNFRLFFSLMQHMVVSTSIDIHHHDENEDYDKAVSMISVLLCWCQEILLDGYRMPDFIHDLQMALPHWRYPNPCTINFAIDTVDEMIEKFRYGQHHGSSMQESELFLDFDFEF</sequence>
<evidence type="ECO:0000313" key="2">
    <source>
        <dbReference type="EMBL" id="CAK9436507.1"/>
    </source>
</evidence>
<keyword evidence="3" id="KW-1185">Reference proteome</keyword>
<evidence type="ECO:0000256" key="1">
    <source>
        <dbReference type="SAM" id="MobiDB-lite"/>
    </source>
</evidence>
<organism evidence="2 3">
    <name type="scientific">Lodderomyces beijingensis</name>
    <dbReference type="NCBI Taxonomy" id="1775926"/>
    <lineage>
        <taxon>Eukaryota</taxon>
        <taxon>Fungi</taxon>
        <taxon>Dikarya</taxon>
        <taxon>Ascomycota</taxon>
        <taxon>Saccharomycotina</taxon>
        <taxon>Pichiomycetes</taxon>
        <taxon>Debaryomycetaceae</taxon>
        <taxon>Candida/Lodderomyces clade</taxon>
        <taxon>Lodderomyces</taxon>
    </lineage>
</organism>
<dbReference type="Pfam" id="PF09462">
    <property type="entry name" value="Mus7"/>
    <property type="match status" value="2"/>
</dbReference>
<dbReference type="InterPro" id="IPR019021">
    <property type="entry name" value="Mms22"/>
</dbReference>
<feature type="region of interest" description="Disordered" evidence="1">
    <location>
        <begin position="314"/>
        <end position="334"/>
    </location>
</feature>
<dbReference type="GeneID" id="92206261"/>
<evidence type="ECO:0000313" key="3">
    <source>
        <dbReference type="Proteomes" id="UP001497383"/>
    </source>
</evidence>
<dbReference type="EMBL" id="OZ022405">
    <property type="protein sequence ID" value="CAK9436507.1"/>
    <property type="molecule type" value="Genomic_DNA"/>
</dbReference>
<feature type="compositionally biased region" description="Polar residues" evidence="1">
    <location>
        <begin position="314"/>
        <end position="326"/>
    </location>
</feature>
<feature type="region of interest" description="Disordered" evidence="1">
    <location>
        <begin position="433"/>
        <end position="539"/>
    </location>
</feature>
<feature type="compositionally biased region" description="Low complexity" evidence="1">
    <location>
        <begin position="489"/>
        <end position="500"/>
    </location>
</feature>
<proteinExistence type="predicted"/>
<dbReference type="Proteomes" id="UP001497383">
    <property type="component" value="Chromosome 1"/>
</dbReference>
<reference evidence="2 3" key="1">
    <citation type="submission" date="2024-03" db="EMBL/GenBank/DDBJ databases">
        <authorList>
            <person name="Brejova B."/>
        </authorList>
    </citation>
    <scope>NUCLEOTIDE SEQUENCE [LARGE SCALE GENOMIC DNA]</scope>
    <source>
        <strain evidence="2 3">CBS 14171</strain>
    </source>
</reference>
<name>A0ABP0ZJ25_9ASCO</name>
<feature type="compositionally biased region" description="Basic and acidic residues" evidence="1">
    <location>
        <begin position="450"/>
        <end position="460"/>
    </location>
</feature>
<gene>
    <name evidence="2" type="ORF">LODBEIA_P10650</name>
</gene>
<accession>A0ABP0ZJ25</accession>
<protein>
    <submittedName>
        <fullName evidence="2">Uncharacterized protein</fullName>
    </submittedName>
</protein>
<dbReference type="RefSeq" id="XP_066828003.1">
    <property type="nucleotide sequence ID" value="XM_066970912.1"/>
</dbReference>
<feature type="region of interest" description="Disordered" evidence="1">
    <location>
        <begin position="191"/>
        <end position="211"/>
    </location>
</feature>